<protein>
    <submittedName>
        <fullName evidence="2">Uncharacterized protein</fullName>
    </submittedName>
</protein>
<feature type="non-terminal residue" evidence="2">
    <location>
        <position position="1"/>
    </location>
</feature>
<evidence type="ECO:0000256" key="1">
    <source>
        <dbReference type="SAM" id="Phobius"/>
    </source>
</evidence>
<keyword evidence="1" id="KW-1133">Transmembrane helix</keyword>
<organism evidence="2">
    <name type="scientific">Dendroctonus ponderosae</name>
    <name type="common">Mountain pine beetle</name>
    <dbReference type="NCBI Taxonomy" id="77166"/>
    <lineage>
        <taxon>Eukaryota</taxon>
        <taxon>Metazoa</taxon>
        <taxon>Ecdysozoa</taxon>
        <taxon>Arthropoda</taxon>
        <taxon>Hexapoda</taxon>
        <taxon>Insecta</taxon>
        <taxon>Pterygota</taxon>
        <taxon>Neoptera</taxon>
        <taxon>Endopterygota</taxon>
        <taxon>Coleoptera</taxon>
        <taxon>Polyphaga</taxon>
        <taxon>Cucujiformia</taxon>
        <taxon>Curculionidae</taxon>
        <taxon>Scolytinae</taxon>
        <taxon>Dendroctonus</taxon>
    </lineage>
</organism>
<keyword evidence="1" id="KW-0472">Membrane</keyword>
<reference evidence="2 4" key="1">
    <citation type="journal article" date="2013" name="Genome Biol.">
        <title>Draft genome of the mountain pine beetle, Dendroctonus ponderosae Hopkins, a major forest pest.</title>
        <authorList>
            <person name="Keeling C.I."/>
            <person name="Yuen M.M."/>
            <person name="Liao N.Y."/>
            <person name="Docking T.R."/>
            <person name="Chan S.K."/>
            <person name="Taylor G.A."/>
            <person name="Palmquist D.L."/>
            <person name="Jackman S.D."/>
            <person name="Nguyen A."/>
            <person name="Li M."/>
            <person name="Henderson H."/>
            <person name="Janes J.K."/>
            <person name="Zhao Y."/>
            <person name="Pandoh P."/>
            <person name="Moore R."/>
            <person name="Sperling F.A."/>
            <person name="Huber D.P."/>
            <person name="Birol I."/>
            <person name="Jones S.J."/>
            <person name="Bohlmann J."/>
        </authorList>
    </citation>
    <scope>NUCLEOTIDE SEQUENCE</scope>
</reference>
<proteinExistence type="predicted"/>
<evidence type="ECO:0000313" key="4">
    <source>
        <dbReference type="Proteomes" id="UP000030742"/>
    </source>
</evidence>
<evidence type="ECO:0000313" key="3">
    <source>
        <dbReference type="EMBL" id="ERL93405.1"/>
    </source>
</evidence>
<keyword evidence="1" id="KW-0812">Transmembrane</keyword>
<dbReference type="HOGENOM" id="CLU_1929723_0_0_1"/>
<gene>
    <name evidence="3" type="ORF">D910_10697</name>
    <name evidence="2" type="ORF">YQE_07486</name>
</gene>
<evidence type="ECO:0000313" key="2">
    <source>
        <dbReference type="EMBL" id="ENN75951.1"/>
    </source>
</evidence>
<accession>N6U5M7</accession>
<name>N6U5M7_DENPD</name>
<dbReference type="EMBL" id="KB740994">
    <property type="protein sequence ID" value="ENN75951.1"/>
    <property type="molecule type" value="Genomic_DNA"/>
</dbReference>
<sequence>MVDLKLLIYPEILHKASILRKRCKTQSIACKAAQNGNCSCGERVDFNEAEAQIPRIKRRYILGSIVLLVLIALILAAFYGGLFGRGLAPDDEALLNPRNPTEPLPPSTSVLRVFKKAAVCADSAACAQVGK</sequence>
<dbReference type="EMBL" id="KB632356">
    <property type="protein sequence ID" value="ERL93405.1"/>
    <property type="molecule type" value="Genomic_DNA"/>
</dbReference>
<dbReference type="AlphaFoldDB" id="N6U5M7"/>
<dbReference type="Proteomes" id="UP000030742">
    <property type="component" value="Unassembled WGS sequence"/>
</dbReference>
<dbReference type="OrthoDB" id="1081007at2759"/>
<feature type="transmembrane region" description="Helical" evidence="1">
    <location>
        <begin position="60"/>
        <end position="82"/>
    </location>
</feature>